<gene>
    <name evidence="4" type="ORF">ABMA28_015754</name>
</gene>
<feature type="domain" description="FP protein C-terminal" evidence="3">
    <location>
        <begin position="263"/>
        <end position="315"/>
    </location>
</feature>
<dbReference type="InterPro" id="IPR004244">
    <property type="entry name" value="Transposase_22"/>
</dbReference>
<protein>
    <recommendedName>
        <fullName evidence="3">FP protein C-terminal domain-containing protein</fullName>
    </recommendedName>
</protein>
<proteinExistence type="predicted"/>
<evidence type="ECO:0000256" key="2">
    <source>
        <dbReference type="SAM" id="MobiDB-lite"/>
    </source>
</evidence>
<reference evidence="4 5" key="1">
    <citation type="submission" date="2024-06" db="EMBL/GenBank/DDBJ databases">
        <title>A chromosome-level genome assembly of beet webworm, Loxostege sticticalis.</title>
        <authorList>
            <person name="Zhang Y."/>
        </authorList>
    </citation>
    <scope>NUCLEOTIDE SEQUENCE [LARGE SCALE GENOMIC DNA]</scope>
    <source>
        <strain evidence="4">AQ028</strain>
        <tissue evidence="4">Male pupae</tissue>
    </source>
</reference>
<keyword evidence="1" id="KW-0175">Coiled coil</keyword>
<feature type="region of interest" description="Disordered" evidence="2">
    <location>
        <begin position="1"/>
        <end position="23"/>
    </location>
</feature>
<dbReference type="EMBL" id="JBEDNZ010000007">
    <property type="protein sequence ID" value="KAL0840536.1"/>
    <property type="molecule type" value="Genomic_DNA"/>
</dbReference>
<dbReference type="InterPro" id="IPR057251">
    <property type="entry name" value="FP_C"/>
</dbReference>
<evidence type="ECO:0000256" key="1">
    <source>
        <dbReference type="SAM" id="Coils"/>
    </source>
</evidence>
<evidence type="ECO:0000313" key="4">
    <source>
        <dbReference type="EMBL" id="KAL0840536.1"/>
    </source>
</evidence>
<accession>A0ABD0TAX7</accession>
<comment type="caution">
    <text evidence="4">The sequence shown here is derived from an EMBL/GenBank/DDBJ whole genome shotgun (WGS) entry which is preliminary data.</text>
</comment>
<dbReference type="AlphaFoldDB" id="A0ABD0TAX7"/>
<dbReference type="PANTHER" id="PTHR11505">
    <property type="entry name" value="L1 TRANSPOSABLE ELEMENT-RELATED"/>
    <property type="match status" value="1"/>
</dbReference>
<dbReference type="Proteomes" id="UP001549921">
    <property type="component" value="Unassembled WGS sequence"/>
</dbReference>
<feature type="coiled-coil region" evidence="1">
    <location>
        <begin position="66"/>
        <end position="149"/>
    </location>
</feature>
<evidence type="ECO:0000313" key="5">
    <source>
        <dbReference type="Proteomes" id="UP001549921"/>
    </source>
</evidence>
<sequence>MSLLRSPPRDMSESQPDLSRLSDDTYINFNQRKRKLPDCHCNIQENLIGFRNEIMDIMKSSLETHTRELKNSFDALRNDLSDFKQEMRVLTQRVSELSDEQTQIKKDICELKSSDTLQSRMIEAIDKQAVELRTSVMELSEQLQVKEQQGRINNIEITGVPVLKGENLMTTLNNIAAKIGFSLQPYDIDYIHRVRRYAHKSNPVGGNSDAHVSPSTPNIIVRFNQRSRKNEMIAAVRARRGLTTVDAGLNGPSTPIFVNDHLTPQNKLLYKQARLTAKDKGYKYIWLSDCKILLRKNDTSKVLLISSESDLLKIK</sequence>
<name>A0ABD0TAX7_LOXSC</name>
<dbReference type="Pfam" id="PF25298">
    <property type="entry name" value="Baculo_FP_2nd"/>
    <property type="match status" value="1"/>
</dbReference>
<organism evidence="4 5">
    <name type="scientific">Loxostege sticticalis</name>
    <name type="common">Beet webworm moth</name>
    <dbReference type="NCBI Taxonomy" id="481309"/>
    <lineage>
        <taxon>Eukaryota</taxon>
        <taxon>Metazoa</taxon>
        <taxon>Ecdysozoa</taxon>
        <taxon>Arthropoda</taxon>
        <taxon>Hexapoda</taxon>
        <taxon>Insecta</taxon>
        <taxon>Pterygota</taxon>
        <taxon>Neoptera</taxon>
        <taxon>Endopterygota</taxon>
        <taxon>Lepidoptera</taxon>
        <taxon>Glossata</taxon>
        <taxon>Ditrysia</taxon>
        <taxon>Pyraloidea</taxon>
        <taxon>Crambidae</taxon>
        <taxon>Pyraustinae</taxon>
        <taxon>Loxostege</taxon>
    </lineage>
</organism>
<evidence type="ECO:0000259" key="3">
    <source>
        <dbReference type="Pfam" id="PF25298"/>
    </source>
</evidence>